<feature type="binding site" evidence="5">
    <location>
        <position position="2"/>
    </location>
    <ligand>
        <name>Ni(2+)</name>
        <dbReference type="ChEBI" id="CHEBI:49786"/>
    </ligand>
</feature>
<dbReference type="GO" id="GO:0051604">
    <property type="term" value="P:protein maturation"/>
    <property type="evidence" value="ECO:0007669"/>
    <property type="project" value="InterPro"/>
</dbReference>
<dbReference type="NCBIfam" id="TIGR00100">
    <property type="entry name" value="hypA"/>
    <property type="match status" value="1"/>
</dbReference>
<dbReference type="Gene3D" id="3.30.2320.80">
    <property type="match status" value="1"/>
</dbReference>
<dbReference type="EMBL" id="JAESWA010000022">
    <property type="protein sequence ID" value="MBL4931730.1"/>
    <property type="molecule type" value="Genomic_DNA"/>
</dbReference>
<reference evidence="6" key="1">
    <citation type="submission" date="2021-01" db="EMBL/GenBank/DDBJ databases">
        <title>Genome public.</title>
        <authorList>
            <person name="Liu C."/>
            <person name="Sun Q."/>
        </authorList>
    </citation>
    <scope>NUCLEOTIDE SEQUENCE</scope>
    <source>
        <strain evidence="6">YIM B02565</strain>
    </source>
</reference>
<gene>
    <name evidence="5 6" type="primary">hypA</name>
    <name evidence="6" type="ORF">JK634_07940</name>
</gene>
<organism evidence="6 7">
    <name type="scientific">Clostridium paridis</name>
    <dbReference type="NCBI Taxonomy" id="2803863"/>
    <lineage>
        <taxon>Bacteria</taxon>
        <taxon>Bacillati</taxon>
        <taxon>Bacillota</taxon>
        <taxon>Clostridia</taxon>
        <taxon>Eubacteriales</taxon>
        <taxon>Clostridiaceae</taxon>
        <taxon>Clostridium</taxon>
    </lineage>
</organism>
<evidence type="ECO:0000313" key="7">
    <source>
        <dbReference type="Proteomes" id="UP000623681"/>
    </source>
</evidence>
<feature type="binding site" evidence="5">
    <location>
        <position position="73"/>
    </location>
    <ligand>
        <name>Zn(2+)</name>
        <dbReference type="ChEBI" id="CHEBI:29105"/>
    </ligand>
</feature>
<keyword evidence="7" id="KW-1185">Reference proteome</keyword>
<comment type="similarity">
    <text evidence="1 5">Belongs to the HypA/HybF family.</text>
</comment>
<dbReference type="PROSITE" id="PS01249">
    <property type="entry name" value="HYPA"/>
    <property type="match status" value="1"/>
</dbReference>
<keyword evidence="4 5" id="KW-0862">Zinc</keyword>
<comment type="caution">
    <text evidence="6">The sequence shown here is derived from an EMBL/GenBank/DDBJ whole genome shotgun (WGS) entry which is preliminary data.</text>
</comment>
<dbReference type="AlphaFoldDB" id="A0A937FCW4"/>
<evidence type="ECO:0000256" key="1">
    <source>
        <dbReference type="ARBA" id="ARBA00010748"/>
    </source>
</evidence>
<comment type="function">
    <text evidence="5">Involved in the maturation of [NiFe] hydrogenases. Required for nickel insertion into the metal center of the hydrogenase.</text>
</comment>
<proteinExistence type="inferred from homology"/>
<evidence type="ECO:0000256" key="5">
    <source>
        <dbReference type="HAMAP-Rule" id="MF_00213"/>
    </source>
</evidence>
<evidence type="ECO:0000256" key="3">
    <source>
        <dbReference type="ARBA" id="ARBA00022723"/>
    </source>
</evidence>
<dbReference type="GO" id="GO:0016151">
    <property type="term" value="F:nickel cation binding"/>
    <property type="evidence" value="ECO:0007669"/>
    <property type="project" value="UniProtKB-UniRule"/>
</dbReference>
<dbReference type="PIRSF" id="PIRSF004761">
    <property type="entry name" value="Hydrgn_mat_HypA"/>
    <property type="match status" value="1"/>
</dbReference>
<evidence type="ECO:0000256" key="4">
    <source>
        <dbReference type="ARBA" id="ARBA00022833"/>
    </source>
</evidence>
<name>A0A937FCW4_9CLOT</name>
<dbReference type="Pfam" id="PF01155">
    <property type="entry name" value="HypA"/>
    <property type="match status" value="1"/>
</dbReference>
<keyword evidence="3 5" id="KW-0479">Metal-binding</keyword>
<evidence type="ECO:0000313" key="6">
    <source>
        <dbReference type="EMBL" id="MBL4931730.1"/>
    </source>
</evidence>
<dbReference type="InterPro" id="IPR000688">
    <property type="entry name" value="HypA/HybF"/>
</dbReference>
<protein>
    <recommendedName>
        <fullName evidence="5">Hydrogenase maturation factor HypA</fullName>
    </recommendedName>
</protein>
<feature type="binding site" evidence="5">
    <location>
        <position position="76"/>
    </location>
    <ligand>
        <name>Zn(2+)</name>
        <dbReference type="ChEBI" id="CHEBI:29105"/>
    </ligand>
</feature>
<dbReference type="HAMAP" id="MF_00213">
    <property type="entry name" value="HypA_HybF"/>
    <property type="match status" value="1"/>
</dbReference>
<keyword evidence="2 5" id="KW-0533">Nickel</keyword>
<feature type="binding site" evidence="5">
    <location>
        <position position="92"/>
    </location>
    <ligand>
        <name>Zn(2+)</name>
        <dbReference type="ChEBI" id="CHEBI:29105"/>
    </ligand>
</feature>
<sequence>MHEVSIMESTLEIVKSIAKENNLIRVLNIKLEIGTLTGVMEEALNFAFSCLKQDTVAKEAGLEIYYTQAKAKCDKCNKVFDIDHLNKLCPECKKFCTSILTGYELNIISIEGE</sequence>
<dbReference type="Proteomes" id="UP000623681">
    <property type="component" value="Unassembled WGS sequence"/>
</dbReference>
<dbReference type="GO" id="GO:0008270">
    <property type="term" value="F:zinc ion binding"/>
    <property type="evidence" value="ECO:0007669"/>
    <property type="project" value="UniProtKB-UniRule"/>
</dbReference>
<dbReference type="InterPro" id="IPR020538">
    <property type="entry name" value="Hydgase_Ni_incorp_HypA/HybF_CS"/>
</dbReference>
<dbReference type="PANTHER" id="PTHR34535:SF3">
    <property type="entry name" value="HYDROGENASE MATURATION FACTOR HYPA"/>
    <property type="match status" value="1"/>
</dbReference>
<dbReference type="PANTHER" id="PTHR34535">
    <property type="entry name" value="HYDROGENASE MATURATION FACTOR HYPA"/>
    <property type="match status" value="1"/>
</dbReference>
<evidence type="ECO:0000256" key="2">
    <source>
        <dbReference type="ARBA" id="ARBA00022596"/>
    </source>
</evidence>
<feature type="binding site" evidence="5">
    <location>
        <position position="89"/>
    </location>
    <ligand>
        <name>Zn(2+)</name>
        <dbReference type="ChEBI" id="CHEBI:29105"/>
    </ligand>
</feature>
<accession>A0A937FCW4</accession>